<feature type="domain" description="NAD(P)-binding" evidence="2">
    <location>
        <begin position="7"/>
        <end position="72"/>
    </location>
</feature>
<proteinExistence type="predicted"/>
<dbReference type="InterPro" id="IPR016040">
    <property type="entry name" value="NAD(P)-bd_dom"/>
</dbReference>
<organism evidence="3 4">
    <name type="scientific">Nonomuraea marmarensis</name>
    <dbReference type="NCBI Taxonomy" id="3351344"/>
    <lineage>
        <taxon>Bacteria</taxon>
        <taxon>Bacillati</taxon>
        <taxon>Actinomycetota</taxon>
        <taxon>Actinomycetes</taxon>
        <taxon>Streptosporangiales</taxon>
        <taxon>Streptosporangiaceae</taxon>
        <taxon>Nonomuraea</taxon>
    </lineage>
</organism>
<accession>A0ABW7AVE2</accession>
<dbReference type="EMBL" id="JBICRM010000044">
    <property type="protein sequence ID" value="MFG1710190.1"/>
    <property type="molecule type" value="Genomic_DNA"/>
</dbReference>
<sequence length="127" mass="13005">MRVFVTGGTGAIGGHAVPALLREGHTVTALARTPEKAATLAGQGATPAMVALFDREALASAFAGHDAVVNLATAIPPMSRPALPQRPRGLDRDRRGAHILSPAPSRSAASLAARQHEECAYGLTPPA</sequence>
<reference evidence="3 4" key="1">
    <citation type="submission" date="2024-10" db="EMBL/GenBank/DDBJ databases">
        <authorList>
            <person name="Topkara A.R."/>
            <person name="Saygin H."/>
        </authorList>
    </citation>
    <scope>NUCLEOTIDE SEQUENCE [LARGE SCALE GENOMIC DNA]</scope>
    <source>
        <strain evidence="3 4">M3C6</strain>
    </source>
</reference>
<comment type="caution">
    <text evidence="3">The sequence shown here is derived from an EMBL/GenBank/DDBJ whole genome shotgun (WGS) entry which is preliminary data.</text>
</comment>
<evidence type="ECO:0000256" key="1">
    <source>
        <dbReference type="SAM" id="MobiDB-lite"/>
    </source>
</evidence>
<dbReference type="PANTHER" id="PTHR48079:SF6">
    <property type="entry name" value="NAD(P)-BINDING DOMAIN-CONTAINING PROTEIN-RELATED"/>
    <property type="match status" value="1"/>
</dbReference>
<name>A0ABW7AVE2_9ACTN</name>
<keyword evidence="4" id="KW-1185">Reference proteome</keyword>
<dbReference type="Gene3D" id="3.40.50.720">
    <property type="entry name" value="NAD(P)-binding Rossmann-like Domain"/>
    <property type="match status" value="1"/>
</dbReference>
<feature type="region of interest" description="Disordered" evidence="1">
    <location>
        <begin position="77"/>
        <end position="112"/>
    </location>
</feature>
<evidence type="ECO:0000313" key="3">
    <source>
        <dbReference type="EMBL" id="MFG1710190.1"/>
    </source>
</evidence>
<dbReference type="InterPro" id="IPR036291">
    <property type="entry name" value="NAD(P)-bd_dom_sf"/>
</dbReference>
<evidence type="ECO:0000259" key="2">
    <source>
        <dbReference type="Pfam" id="PF13460"/>
    </source>
</evidence>
<feature type="compositionally biased region" description="Low complexity" evidence="1">
    <location>
        <begin position="100"/>
        <end position="112"/>
    </location>
</feature>
<gene>
    <name evidence="3" type="ORF">ACFLIM_44175</name>
</gene>
<protein>
    <submittedName>
        <fullName evidence="3">SDR family oxidoreductase</fullName>
    </submittedName>
</protein>
<dbReference type="Pfam" id="PF13460">
    <property type="entry name" value="NAD_binding_10"/>
    <property type="match status" value="1"/>
</dbReference>
<dbReference type="InterPro" id="IPR051783">
    <property type="entry name" value="NAD(P)-dependent_oxidoreduct"/>
</dbReference>
<dbReference type="SUPFAM" id="SSF51735">
    <property type="entry name" value="NAD(P)-binding Rossmann-fold domains"/>
    <property type="match status" value="1"/>
</dbReference>
<dbReference type="RefSeq" id="WP_393175720.1">
    <property type="nucleotide sequence ID" value="NZ_JBICRM010000044.1"/>
</dbReference>
<evidence type="ECO:0000313" key="4">
    <source>
        <dbReference type="Proteomes" id="UP001603978"/>
    </source>
</evidence>
<dbReference type="PANTHER" id="PTHR48079">
    <property type="entry name" value="PROTEIN YEEZ"/>
    <property type="match status" value="1"/>
</dbReference>
<dbReference type="Proteomes" id="UP001603978">
    <property type="component" value="Unassembled WGS sequence"/>
</dbReference>